<dbReference type="Proteomes" id="UP000825935">
    <property type="component" value="Chromosome 17"/>
</dbReference>
<sequence length="52" mass="5993">MIFESPSWTVHLFLILLLSKMNGLTSVFPYFSKCFPLDGIPQGRRAAYHFSK</sequence>
<keyword evidence="3" id="KW-1185">Reference proteome</keyword>
<proteinExistence type="predicted"/>
<dbReference type="EMBL" id="CM035422">
    <property type="protein sequence ID" value="KAH7373700.1"/>
    <property type="molecule type" value="Genomic_DNA"/>
</dbReference>
<gene>
    <name evidence="2" type="ORF">KP509_17G069500</name>
</gene>
<name>A0A8T2T0G7_CERRI</name>
<reference evidence="2" key="1">
    <citation type="submission" date="2021-08" db="EMBL/GenBank/DDBJ databases">
        <title>WGS assembly of Ceratopteris richardii.</title>
        <authorList>
            <person name="Marchant D.B."/>
            <person name="Chen G."/>
            <person name="Jenkins J."/>
            <person name="Shu S."/>
            <person name="Leebens-Mack J."/>
            <person name="Grimwood J."/>
            <person name="Schmutz J."/>
            <person name="Soltis P."/>
            <person name="Soltis D."/>
            <person name="Chen Z.-H."/>
        </authorList>
    </citation>
    <scope>NUCLEOTIDE SEQUENCE</scope>
    <source>
        <strain evidence="2">Whitten #5841</strain>
        <tissue evidence="2">Leaf</tissue>
    </source>
</reference>
<comment type="caution">
    <text evidence="2">The sequence shown here is derived from an EMBL/GenBank/DDBJ whole genome shotgun (WGS) entry which is preliminary data.</text>
</comment>
<evidence type="ECO:0000256" key="1">
    <source>
        <dbReference type="SAM" id="SignalP"/>
    </source>
</evidence>
<protein>
    <submittedName>
        <fullName evidence="2">Uncharacterized protein</fullName>
    </submittedName>
</protein>
<dbReference type="AlphaFoldDB" id="A0A8T2T0G7"/>
<keyword evidence="1" id="KW-0732">Signal</keyword>
<feature type="signal peptide" evidence="1">
    <location>
        <begin position="1"/>
        <end position="26"/>
    </location>
</feature>
<evidence type="ECO:0000313" key="3">
    <source>
        <dbReference type="Proteomes" id="UP000825935"/>
    </source>
</evidence>
<accession>A0A8T2T0G7</accession>
<organism evidence="2 3">
    <name type="scientific">Ceratopteris richardii</name>
    <name type="common">Triangle waterfern</name>
    <dbReference type="NCBI Taxonomy" id="49495"/>
    <lineage>
        <taxon>Eukaryota</taxon>
        <taxon>Viridiplantae</taxon>
        <taxon>Streptophyta</taxon>
        <taxon>Embryophyta</taxon>
        <taxon>Tracheophyta</taxon>
        <taxon>Polypodiopsida</taxon>
        <taxon>Polypodiidae</taxon>
        <taxon>Polypodiales</taxon>
        <taxon>Pteridineae</taxon>
        <taxon>Pteridaceae</taxon>
        <taxon>Parkerioideae</taxon>
        <taxon>Ceratopteris</taxon>
    </lineage>
</organism>
<evidence type="ECO:0000313" key="2">
    <source>
        <dbReference type="EMBL" id="KAH7373700.1"/>
    </source>
</evidence>
<feature type="chain" id="PRO_5035762624" evidence="1">
    <location>
        <begin position="27"/>
        <end position="52"/>
    </location>
</feature>